<evidence type="ECO:0000313" key="8">
    <source>
        <dbReference type="EMBL" id="KXU38147.1"/>
    </source>
</evidence>
<feature type="domain" description="Pili assembly chaperone N-terminal" evidence="6">
    <location>
        <begin position="12"/>
        <end position="135"/>
    </location>
</feature>
<dbReference type="GO" id="GO:0071555">
    <property type="term" value="P:cell wall organization"/>
    <property type="evidence" value="ECO:0007669"/>
    <property type="project" value="InterPro"/>
</dbReference>
<evidence type="ECO:0000256" key="5">
    <source>
        <dbReference type="ARBA" id="ARBA00023186"/>
    </source>
</evidence>
<dbReference type="AlphaFoldDB" id="A0A139SU83"/>
<dbReference type="Proteomes" id="UP000072660">
    <property type="component" value="Unassembled WGS sequence"/>
</dbReference>
<dbReference type="PANTHER" id="PTHR30251">
    <property type="entry name" value="PILUS ASSEMBLY CHAPERONE"/>
    <property type="match status" value="1"/>
</dbReference>
<protein>
    <recommendedName>
        <fullName evidence="10">Fimbrial chaperone protein</fullName>
    </recommendedName>
</protein>
<dbReference type="InterPro" id="IPR013783">
    <property type="entry name" value="Ig-like_fold"/>
</dbReference>
<name>A0A139SU83_9GAMM</name>
<dbReference type="PRINTS" id="PR00969">
    <property type="entry name" value="CHAPERONPILI"/>
</dbReference>
<proteinExistence type="inferred from homology"/>
<keyword evidence="4" id="KW-0574">Periplasm</keyword>
<evidence type="ECO:0000256" key="3">
    <source>
        <dbReference type="ARBA" id="ARBA00022729"/>
    </source>
</evidence>
<organism evidence="8 9">
    <name type="scientific">Ventosimonas gracilis</name>
    <dbReference type="NCBI Taxonomy" id="1680762"/>
    <lineage>
        <taxon>Bacteria</taxon>
        <taxon>Pseudomonadati</taxon>
        <taxon>Pseudomonadota</taxon>
        <taxon>Gammaproteobacteria</taxon>
        <taxon>Pseudomonadales</taxon>
        <taxon>Ventosimonadaceae</taxon>
        <taxon>Ventosimonas</taxon>
    </lineage>
</organism>
<dbReference type="Gene3D" id="2.60.40.10">
    <property type="entry name" value="Immunoglobulins"/>
    <property type="match status" value="2"/>
</dbReference>
<dbReference type="InterPro" id="IPR016148">
    <property type="entry name" value="Pili_assmbl_chaperone_C"/>
</dbReference>
<keyword evidence="9" id="KW-1185">Reference proteome</keyword>
<dbReference type="InterPro" id="IPR036316">
    <property type="entry name" value="Pili_assmbl_chap_C_dom_sf"/>
</dbReference>
<comment type="subcellular location">
    <subcellularLocation>
        <location evidence="1">Periplasm</location>
    </subcellularLocation>
</comment>
<dbReference type="EMBL" id="LSZO01000153">
    <property type="protein sequence ID" value="KXU38147.1"/>
    <property type="molecule type" value="Genomic_DNA"/>
</dbReference>
<sequence>MVLLPGLVSAAISINRTRLIVTQQEREASAQILNEGTQPVLIQTWVDTGDAQRQVEQIKAPFLVDPPVFRLDPGQSRQVRVLMVWPIEQLPQERESVFWFNVLEVPPKAESQQASNHLQISFRTRLKIFFRPQSVVQQLAGDVQHLTFMLRRDASGNAALSIHNPSPQYWSFDVLEVIAPDGTRVPLPPRMVAPGQSVEHPLNRSISQANWRVHFSTIDDLGVVHDEEKTLLPE</sequence>
<comment type="similarity">
    <text evidence="2">Belongs to the periplasmic pilus chaperone family.</text>
</comment>
<dbReference type="InterPro" id="IPR050643">
    <property type="entry name" value="Periplasmic_pilus_chap"/>
</dbReference>
<accession>A0A139SU83</accession>
<comment type="caution">
    <text evidence="8">The sequence shown here is derived from an EMBL/GenBank/DDBJ whole genome shotgun (WGS) entry which is preliminary data.</text>
</comment>
<dbReference type="InterPro" id="IPR001829">
    <property type="entry name" value="Pili_assmbl_chaperone_bac"/>
</dbReference>
<evidence type="ECO:0008006" key="10">
    <source>
        <dbReference type="Google" id="ProtNLM"/>
    </source>
</evidence>
<reference evidence="8 9" key="1">
    <citation type="submission" date="2016-02" db="EMBL/GenBank/DDBJ databases">
        <authorList>
            <person name="Wen L."/>
            <person name="He K."/>
            <person name="Yang H."/>
        </authorList>
    </citation>
    <scope>NUCLEOTIDE SEQUENCE [LARGE SCALE GENOMIC DNA]</scope>
    <source>
        <strain evidence="8 9">CV58</strain>
    </source>
</reference>
<keyword evidence="3" id="KW-0732">Signal</keyword>
<evidence type="ECO:0000256" key="1">
    <source>
        <dbReference type="ARBA" id="ARBA00004418"/>
    </source>
</evidence>
<gene>
    <name evidence="8" type="ORF">AXE65_02670</name>
</gene>
<evidence type="ECO:0000259" key="7">
    <source>
        <dbReference type="Pfam" id="PF02753"/>
    </source>
</evidence>
<dbReference type="GO" id="GO:0030288">
    <property type="term" value="C:outer membrane-bounded periplasmic space"/>
    <property type="evidence" value="ECO:0007669"/>
    <property type="project" value="InterPro"/>
</dbReference>
<dbReference type="Pfam" id="PF02753">
    <property type="entry name" value="PapD_C"/>
    <property type="match status" value="1"/>
</dbReference>
<dbReference type="SUPFAM" id="SSF49354">
    <property type="entry name" value="PapD-like"/>
    <property type="match status" value="1"/>
</dbReference>
<dbReference type="PANTHER" id="PTHR30251:SF2">
    <property type="entry name" value="FIMBRIAL CHAPERONE YADV-RELATED"/>
    <property type="match status" value="1"/>
</dbReference>
<dbReference type="Pfam" id="PF00345">
    <property type="entry name" value="PapD_N"/>
    <property type="match status" value="1"/>
</dbReference>
<feature type="domain" description="Pili assembly chaperone C-terminal" evidence="7">
    <location>
        <begin position="162"/>
        <end position="224"/>
    </location>
</feature>
<evidence type="ECO:0000256" key="4">
    <source>
        <dbReference type="ARBA" id="ARBA00022764"/>
    </source>
</evidence>
<dbReference type="SUPFAM" id="SSF49584">
    <property type="entry name" value="Periplasmic chaperone C-domain"/>
    <property type="match status" value="1"/>
</dbReference>
<evidence type="ECO:0000313" key="9">
    <source>
        <dbReference type="Proteomes" id="UP000072660"/>
    </source>
</evidence>
<keyword evidence="5" id="KW-0143">Chaperone</keyword>
<evidence type="ECO:0000259" key="6">
    <source>
        <dbReference type="Pfam" id="PF00345"/>
    </source>
</evidence>
<dbReference type="InterPro" id="IPR016147">
    <property type="entry name" value="Pili_assmbl_chaperone_N"/>
</dbReference>
<dbReference type="InterPro" id="IPR008962">
    <property type="entry name" value="PapD-like_sf"/>
</dbReference>
<evidence type="ECO:0000256" key="2">
    <source>
        <dbReference type="ARBA" id="ARBA00007399"/>
    </source>
</evidence>